<accession>A0A0K0FNQ5</accession>
<reference evidence="1" key="1">
    <citation type="submission" date="2014-07" db="EMBL/GenBank/DDBJ databases">
        <authorList>
            <person name="Martin A.A"/>
            <person name="De Silva N."/>
        </authorList>
    </citation>
    <scope>NUCLEOTIDE SEQUENCE</scope>
</reference>
<dbReference type="InterPro" id="IPR036397">
    <property type="entry name" value="RNaseH_sf"/>
</dbReference>
<evidence type="ECO:0000313" key="2">
    <source>
        <dbReference type="WBParaSite" id="SVE_1063500.1"/>
    </source>
</evidence>
<proteinExistence type="predicted"/>
<dbReference type="GO" id="GO:0003676">
    <property type="term" value="F:nucleic acid binding"/>
    <property type="evidence" value="ECO:0007669"/>
    <property type="project" value="InterPro"/>
</dbReference>
<dbReference type="Proteomes" id="UP000035680">
    <property type="component" value="Unassembled WGS sequence"/>
</dbReference>
<evidence type="ECO:0000313" key="1">
    <source>
        <dbReference type="Proteomes" id="UP000035680"/>
    </source>
</evidence>
<keyword evidence="1" id="KW-1185">Reference proteome</keyword>
<dbReference type="WBParaSite" id="SVE_1063500.1">
    <property type="protein sequence ID" value="SVE_1063500.1"/>
    <property type="gene ID" value="SVE_1063500"/>
</dbReference>
<sequence>MEVFKTLGVKEEFSTAYHSRGNSICERALKWIQNTMAKLSKSKRKRWDVKLKNVGQNPELVELVDVAKETYKEAKLNLENTLKNKSERKTRDNELRVNEYVYVKLPDTSCGSKLALEWSGSLKYEKLMNTK</sequence>
<name>A0A0K0FNQ5_STRVS</name>
<dbReference type="STRING" id="75913.A0A0K0FNQ5"/>
<dbReference type="Gene3D" id="3.30.420.10">
    <property type="entry name" value="Ribonuclease H-like superfamily/Ribonuclease H"/>
    <property type="match status" value="1"/>
</dbReference>
<reference evidence="2" key="2">
    <citation type="submission" date="2015-08" db="UniProtKB">
        <authorList>
            <consortium name="WormBaseParasite"/>
        </authorList>
    </citation>
    <scope>IDENTIFICATION</scope>
</reference>
<protein>
    <submittedName>
        <fullName evidence="2">Integrase catalytic domain-containing protein</fullName>
    </submittedName>
</protein>
<dbReference type="AlphaFoldDB" id="A0A0K0FNQ5"/>
<organism evidence="1 2">
    <name type="scientific">Strongyloides venezuelensis</name>
    <name type="common">Threadworm</name>
    <dbReference type="NCBI Taxonomy" id="75913"/>
    <lineage>
        <taxon>Eukaryota</taxon>
        <taxon>Metazoa</taxon>
        <taxon>Ecdysozoa</taxon>
        <taxon>Nematoda</taxon>
        <taxon>Chromadorea</taxon>
        <taxon>Rhabditida</taxon>
        <taxon>Tylenchina</taxon>
        <taxon>Panagrolaimomorpha</taxon>
        <taxon>Strongyloidoidea</taxon>
        <taxon>Strongyloididae</taxon>
        <taxon>Strongyloides</taxon>
    </lineage>
</organism>